<feature type="domain" description="RNase H type-1" evidence="1">
    <location>
        <begin position="330"/>
        <end position="410"/>
    </location>
</feature>
<dbReference type="CDD" id="cd06222">
    <property type="entry name" value="RNase_H_like"/>
    <property type="match status" value="1"/>
</dbReference>
<dbReference type="Pfam" id="PF13456">
    <property type="entry name" value="RVT_3"/>
    <property type="match status" value="1"/>
</dbReference>
<dbReference type="RefSeq" id="XP_071906682.1">
    <property type="nucleotide sequence ID" value="XM_072050581.1"/>
</dbReference>
<evidence type="ECO:0000313" key="3">
    <source>
        <dbReference type="RefSeq" id="XP_071906682.1"/>
    </source>
</evidence>
<dbReference type="SUPFAM" id="SSF53098">
    <property type="entry name" value="Ribonuclease H-like"/>
    <property type="match status" value="1"/>
</dbReference>
<organism evidence="2 3">
    <name type="scientific">Coffea arabica</name>
    <name type="common">Arabian coffee</name>
    <dbReference type="NCBI Taxonomy" id="13443"/>
    <lineage>
        <taxon>Eukaryota</taxon>
        <taxon>Viridiplantae</taxon>
        <taxon>Streptophyta</taxon>
        <taxon>Embryophyta</taxon>
        <taxon>Tracheophyta</taxon>
        <taxon>Spermatophyta</taxon>
        <taxon>Magnoliopsida</taxon>
        <taxon>eudicotyledons</taxon>
        <taxon>Gunneridae</taxon>
        <taxon>Pentapetalae</taxon>
        <taxon>asterids</taxon>
        <taxon>lamiids</taxon>
        <taxon>Gentianales</taxon>
        <taxon>Rubiaceae</taxon>
        <taxon>Ixoroideae</taxon>
        <taxon>Gardenieae complex</taxon>
        <taxon>Bertiereae - Coffeeae clade</taxon>
        <taxon>Coffeeae</taxon>
        <taxon>Coffea</taxon>
    </lineage>
</organism>
<name>A0ABM4UHC1_COFAR</name>
<sequence>MENEILQEIPGVEEVKKIVFSMDGDSALGPDGFTGKFFIATWEIVWDDMVLVVQDFFVGANLPVGYTATLLALIPKEMISAINKKVRGGNVAFKLDMVKAYDRVSWVLVNGQPCGFFKSTYGVRQGDALSPALFIIAAEVLSHGLNALLEESGFTPFLEYQACSGQLINNSKSCFLTSNKSPAPRRALIARETGYSFKAFPIRYLGCPLFTGRKSSFLFSELEDNIARRIRAWTSKWLSFGGRLVLIKFVLLSMPVYLLSVLAPPKGVIDRLPQLLGNFLWEAVDGKKRRHWMSWSPSRFLGSSWYEVVQGVGSFPPPIQTRYIVWARLPVGVAKLNFDGSFMNPSWAGGSGILRDSVGQVVFAFSESYRNVTSLRAEARALCTGLELCKILGYGPLVVEGDSMILIQAV</sequence>
<dbReference type="Proteomes" id="UP001652660">
    <property type="component" value="Chromosome 5c"/>
</dbReference>
<dbReference type="InterPro" id="IPR002156">
    <property type="entry name" value="RNaseH_domain"/>
</dbReference>
<accession>A0ABM4UHC1</accession>
<dbReference type="GeneID" id="140007655"/>
<proteinExistence type="predicted"/>
<evidence type="ECO:0000313" key="2">
    <source>
        <dbReference type="Proteomes" id="UP001652660"/>
    </source>
</evidence>
<dbReference type="InterPro" id="IPR044730">
    <property type="entry name" value="RNase_H-like_dom_plant"/>
</dbReference>
<reference evidence="3" key="1">
    <citation type="submission" date="2025-08" db="UniProtKB">
        <authorList>
            <consortium name="RefSeq"/>
        </authorList>
    </citation>
    <scope>IDENTIFICATION</scope>
    <source>
        <tissue evidence="3">Leaves</tissue>
    </source>
</reference>
<keyword evidence="2" id="KW-1185">Reference proteome</keyword>
<dbReference type="PANTHER" id="PTHR33116">
    <property type="entry name" value="REVERSE TRANSCRIPTASE ZINC-BINDING DOMAIN-CONTAINING PROTEIN-RELATED-RELATED"/>
    <property type="match status" value="1"/>
</dbReference>
<dbReference type="InterPro" id="IPR036397">
    <property type="entry name" value="RNaseH_sf"/>
</dbReference>
<dbReference type="Gene3D" id="3.30.420.10">
    <property type="entry name" value="Ribonuclease H-like superfamily/Ribonuclease H"/>
    <property type="match status" value="1"/>
</dbReference>
<gene>
    <name evidence="3" type="primary">LOC140007655</name>
</gene>
<dbReference type="InterPro" id="IPR012337">
    <property type="entry name" value="RNaseH-like_sf"/>
</dbReference>
<dbReference type="PANTHER" id="PTHR33116:SF67">
    <property type="entry name" value="REVERSE TRANSCRIPTASE"/>
    <property type="match status" value="1"/>
</dbReference>
<evidence type="ECO:0000259" key="1">
    <source>
        <dbReference type="PROSITE" id="PS50879"/>
    </source>
</evidence>
<dbReference type="PROSITE" id="PS50879">
    <property type="entry name" value="RNASE_H_1"/>
    <property type="match status" value="1"/>
</dbReference>
<protein>
    <recommendedName>
        <fullName evidence="1">RNase H type-1 domain-containing protein</fullName>
    </recommendedName>
</protein>